<dbReference type="Pfam" id="PF00188">
    <property type="entry name" value="CAP"/>
    <property type="match status" value="1"/>
</dbReference>
<dbReference type="PANTHER" id="PTHR10334">
    <property type="entry name" value="CYSTEINE-RICH SECRETORY PROTEIN-RELATED"/>
    <property type="match status" value="1"/>
</dbReference>
<dbReference type="AlphaFoldDB" id="A0A8J2K0H9"/>
<gene>
    <name evidence="3" type="ORF">AFUS01_LOCUS16828</name>
</gene>
<accession>A0A8J2K0H9</accession>
<feature type="chain" id="PRO_5035147215" description="SCP domain-containing protein" evidence="1">
    <location>
        <begin position="21"/>
        <end position="243"/>
    </location>
</feature>
<keyword evidence="4" id="KW-1185">Reference proteome</keyword>
<name>A0A8J2K0H9_9HEXA</name>
<dbReference type="InterPro" id="IPR014044">
    <property type="entry name" value="CAP_dom"/>
</dbReference>
<dbReference type="EMBL" id="CAJVCH010157154">
    <property type="protein sequence ID" value="CAG7728017.1"/>
    <property type="molecule type" value="Genomic_DNA"/>
</dbReference>
<protein>
    <recommendedName>
        <fullName evidence="2">SCP domain-containing protein</fullName>
    </recommendedName>
</protein>
<organism evidence="3 4">
    <name type="scientific">Allacma fusca</name>
    <dbReference type="NCBI Taxonomy" id="39272"/>
    <lineage>
        <taxon>Eukaryota</taxon>
        <taxon>Metazoa</taxon>
        <taxon>Ecdysozoa</taxon>
        <taxon>Arthropoda</taxon>
        <taxon>Hexapoda</taxon>
        <taxon>Collembola</taxon>
        <taxon>Symphypleona</taxon>
        <taxon>Sminthuridae</taxon>
        <taxon>Allacma</taxon>
    </lineage>
</organism>
<dbReference type="SMART" id="SM00198">
    <property type="entry name" value="SCP"/>
    <property type="match status" value="1"/>
</dbReference>
<evidence type="ECO:0000313" key="3">
    <source>
        <dbReference type="EMBL" id="CAG7728017.1"/>
    </source>
</evidence>
<keyword evidence="1" id="KW-0732">Signal</keyword>
<comment type="caution">
    <text evidence="3">The sequence shown here is derived from an EMBL/GenBank/DDBJ whole genome shotgun (WGS) entry which is preliminary data.</text>
</comment>
<dbReference type="InterPro" id="IPR001283">
    <property type="entry name" value="CRISP-related"/>
</dbReference>
<evidence type="ECO:0000256" key="1">
    <source>
        <dbReference type="SAM" id="SignalP"/>
    </source>
</evidence>
<sequence length="243" mass="28845">MNIFFTFAFLNFWQLLQVNGYRKRHLAADRAVVTAKPFTVSNFLLDMWNYHNQIRYLHDQKPLELDKRLSENAQDWANCLASDRENSIPKELAKFAMFNKNTFDKRPVGWFQQKEEYFKDQVQANLNAYTRIIFKTVKYMGCGKAHGFHKTVRKIRLAVVCHYIPPGNNIGERQSVQQFVMPEIPNRNLNDLEPRNLTALETTRMLKPKNPLVLYQLQILELLEAMQYKRPRQFYDPLLLPFQ</sequence>
<proteinExistence type="predicted"/>
<feature type="domain" description="SCP" evidence="2">
    <location>
        <begin position="42"/>
        <end position="171"/>
    </location>
</feature>
<feature type="signal peptide" evidence="1">
    <location>
        <begin position="1"/>
        <end position="20"/>
    </location>
</feature>
<evidence type="ECO:0000259" key="2">
    <source>
        <dbReference type="SMART" id="SM00198"/>
    </source>
</evidence>
<evidence type="ECO:0000313" key="4">
    <source>
        <dbReference type="Proteomes" id="UP000708208"/>
    </source>
</evidence>
<reference evidence="3" key="1">
    <citation type="submission" date="2021-06" db="EMBL/GenBank/DDBJ databases">
        <authorList>
            <person name="Hodson N. C."/>
            <person name="Mongue J. A."/>
            <person name="Jaron S. K."/>
        </authorList>
    </citation>
    <scope>NUCLEOTIDE SEQUENCE</scope>
</reference>
<dbReference type="Proteomes" id="UP000708208">
    <property type="component" value="Unassembled WGS sequence"/>
</dbReference>